<reference evidence="1 2" key="1">
    <citation type="journal article" date="2021" name="Elife">
        <title>Chloroplast acquisition without the gene transfer in kleptoplastic sea slugs, Plakobranchus ocellatus.</title>
        <authorList>
            <person name="Maeda T."/>
            <person name="Takahashi S."/>
            <person name="Yoshida T."/>
            <person name="Shimamura S."/>
            <person name="Takaki Y."/>
            <person name="Nagai Y."/>
            <person name="Toyoda A."/>
            <person name="Suzuki Y."/>
            <person name="Arimoto A."/>
            <person name="Ishii H."/>
            <person name="Satoh N."/>
            <person name="Nishiyama T."/>
            <person name="Hasebe M."/>
            <person name="Maruyama T."/>
            <person name="Minagawa J."/>
            <person name="Obokata J."/>
            <person name="Shigenobu S."/>
        </authorList>
    </citation>
    <scope>NUCLEOTIDE SEQUENCE [LARGE SCALE GENOMIC DNA]</scope>
</reference>
<dbReference type="Proteomes" id="UP000735302">
    <property type="component" value="Unassembled WGS sequence"/>
</dbReference>
<keyword evidence="2" id="KW-1185">Reference proteome</keyword>
<protein>
    <submittedName>
        <fullName evidence="1">Uncharacterized protein</fullName>
    </submittedName>
</protein>
<organism evidence="1 2">
    <name type="scientific">Plakobranchus ocellatus</name>
    <dbReference type="NCBI Taxonomy" id="259542"/>
    <lineage>
        <taxon>Eukaryota</taxon>
        <taxon>Metazoa</taxon>
        <taxon>Spiralia</taxon>
        <taxon>Lophotrochozoa</taxon>
        <taxon>Mollusca</taxon>
        <taxon>Gastropoda</taxon>
        <taxon>Heterobranchia</taxon>
        <taxon>Euthyneura</taxon>
        <taxon>Panpulmonata</taxon>
        <taxon>Sacoglossa</taxon>
        <taxon>Placobranchoidea</taxon>
        <taxon>Plakobranchidae</taxon>
        <taxon>Plakobranchus</taxon>
    </lineage>
</organism>
<dbReference type="AlphaFoldDB" id="A0AAV4C879"/>
<name>A0AAV4C879_9GAST</name>
<gene>
    <name evidence="1" type="ORF">PoB_005408200</name>
</gene>
<sequence length="116" mass="12576">MNVRIWFLYRASPQQGDLRISGPPSGRDASGGARIRERMVLADLRADSLATVPPTSPMKARSGQASMAGLDRKIHRNRKIHADPDLILTGSLVIVPYLSPTPSLPPFIFSEAGAEL</sequence>
<evidence type="ECO:0000313" key="1">
    <source>
        <dbReference type="EMBL" id="GFO27577.1"/>
    </source>
</evidence>
<comment type="caution">
    <text evidence="1">The sequence shown here is derived from an EMBL/GenBank/DDBJ whole genome shotgun (WGS) entry which is preliminary data.</text>
</comment>
<dbReference type="EMBL" id="BLXT01005934">
    <property type="protein sequence ID" value="GFO27577.1"/>
    <property type="molecule type" value="Genomic_DNA"/>
</dbReference>
<accession>A0AAV4C879</accession>
<proteinExistence type="predicted"/>
<evidence type="ECO:0000313" key="2">
    <source>
        <dbReference type="Proteomes" id="UP000735302"/>
    </source>
</evidence>